<reference evidence="2 3" key="1">
    <citation type="journal article" date="2015" name="Stand. Genomic Sci.">
        <title>Genomic Encyclopedia of Bacterial and Archaeal Type Strains, Phase III: the genomes of soil and plant-associated and newly described type strains.</title>
        <authorList>
            <person name="Whitman W.B."/>
            <person name="Woyke T."/>
            <person name="Klenk H.P."/>
            <person name="Zhou Y."/>
            <person name="Lilburn T.G."/>
            <person name="Beck B.J."/>
            <person name="De Vos P."/>
            <person name="Vandamme P."/>
            <person name="Eisen J.A."/>
            <person name="Garrity G."/>
            <person name="Hugenholtz P."/>
            <person name="Kyrpides N.C."/>
        </authorList>
    </citation>
    <scope>NUCLEOTIDE SEQUENCE [LARGE SCALE GENOMIC DNA]</scope>
    <source>
        <strain evidence="2 3">CGMCC 1.10821</strain>
    </source>
</reference>
<protein>
    <submittedName>
        <fullName evidence="2">Uncharacterized protein DUF1622</fullName>
    </submittedName>
</protein>
<evidence type="ECO:0000313" key="3">
    <source>
        <dbReference type="Proteomes" id="UP000315167"/>
    </source>
</evidence>
<accession>A0A562LF94</accession>
<dbReference type="EMBL" id="VLKN01000001">
    <property type="protein sequence ID" value="TWI06291.1"/>
    <property type="molecule type" value="Genomic_DNA"/>
</dbReference>
<keyword evidence="1" id="KW-0812">Transmembrane</keyword>
<organism evidence="2 3">
    <name type="scientific">Luteimonas cucumeris</name>
    <dbReference type="NCBI Taxonomy" id="985012"/>
    <lineage>
        <taxon>Bacteria</taxon>
        <taxon>Pseudomonadati</taxon>
        <taxon>Pseudomonadota</taxon>
        <taxon>Gammaproteobacteria</taxon>
        <taxon>Lysobacterales</taxon>
        <taxon>Lysobacteraceae</taxon>
        <taxon>Luteimonas</taxon>
    </lineage>
</organism>
<feature type="transmembrane region" description="Helical" evidence="1">
    <location>
        <begin position="56"/>
        <end position="73"/>
    </location>
</feature>
<dbReference type="PANTHER" id="PTHR38468:SF1">
    <property type="entry name" value="SLL0939 PROTEIN"/>
    <property type="match status" value="1"/>
</dbReference>
<sequence length="124" mass="13541">MTGPLQLVELAALGIELLAVTLIVASISVATVHYVVELMRQRADPQGNYELYRRRVGRALLVGLEILVAADIIRTVALDGTLQSVALLGLLVVIRTFLSWSLVLEVEGRGPWVRKESIERPPGS</sequence>
<dbReference type="Proteomes" id="UP000315167">
    <property type="component" value="Unassembled WGS sequence"/>
</dbReference>
<feature type="transmembrane region" description="Helical" evidence="1">
    <location>
        <begin position="12"/>
        <end position="36"/>
    </location>
</feature>
<dbReference type="OrthoDB" id="9812897at2"/>
<comment type="caution">
    <text evidence="2">The sequence shown here is derived from an EMBL/GenBank/DDBJ whole genome shotgun (WGS) entry which is preliminary data.</text>
</comment>
<keyword evidence="1" id="KW-1133">Transmembrane helix</keyword>
<evidence type="ECO:0000313" key="2">
    <source>
        <dbReference type="EMBL" id="TWI06291.1"/>
    </source>
</evidence>
<dbReference type="PANTHER" id="PTHR38468">
    <property type="entry name" value="SLL0939 PROTEIN"/>
    <property type="match status" value="1"/>
</dbReference>
<evidence type="ECO:0000256" key="1">
    <source>
        <dbReference type="SAM" id="Phobius"/>
    </source>
</evidence>
<gene>
    <name evidence="2" type="ORF">IP90_00557</name>
</gene>
<dbReference type="AlphaFoldDB" id="A0A562LF94"/>
<proteinExistence type="predicted"/>
<keyword evidence="1" id="KW-0472">Membrane</keyword>
<keyword evidence="3" id="KW-1185">Reference proteome</keyword>
<dbReference type="RefSeq" id="WP_144898081.1">
    <property type="nucleotide sequence ID" value="NZ_VLKN01000001.1"/>
</dbReference>
<dbReference type="Pfam" id="PF07784">
    <property type="entry name" value="DUF1622"/>
    <property type="match status" value="1"/>
</dbReference>
<dbReference type="InterPro" id="IPR012427">
    <property type="entry name" value="DUF1622"/>
</dbReference>
<name>A0A562LF94_9GAMM</name>
<feature type="transmembrane region" description="Helical" evidence="1">
    <location>
        <begin position="85"/>
        <end position="104"/>
    </location>
</feature>